<evidence type="ECO:0000256" key="1">
    <source>
        <dbReference type="ARBA" id="ARBA00004141"/>
    </source>
</evidence>
<evidence type="ECO:0000259" key="7">
    <source>
        <dbReference type="Pfam" id="PF02354"/>
    </source>
</evidence>
<dbReference type="Pfam" id="PF00002">
    <property type="entry name" value="7tm_2"/>
    <property type="match status" value="1"/>
</dbReference>
<protein>
    <recommendedName>
        <fullName evidence="7">GPCR family 2 latrophilin C-terminal domain-containing protein</fullName>
    </recommendedName>
</protein>
<accession>A0AAV2KQH7</accession>
<dbReference type="Gene3D" id="1.20.1070.10">
    <property type="entry name" value="Rhodopsin 7-helix transmembrane proteins"/>
    <property type="match status" value="1"/>
</dbReference>
<evidence type="ECO:0000256" key="4">
    <source>
        <dbReference type="ARBA" id="ARBA00023136"/>
    </source>
</evidence>
<dbReference type="PANTHER" id="PTHR12011:SF60">
    <property type="entry name" value="ADHESION G PROTEIN-COUPLED RECEPTOR L3"/>
    <property type="match status" value="1"/>
</dbReference>
<dbReference type="PANTHER" id="PTHR12011">
    <property type="entry name" value="ADHESION G-PROTEIN COUPLED RECEPTOR"/>
    <property type="match status" value="1"/>
</dbReference>
<evidence type="ECO:0000256" key="3">
    <source>
        <dbReference type="ARBA" id="ARBA00022989"/>
    </source>
</evidence>
<feature type="domain" description="GPCR family 2 latrophilin C-terminal" evidence="7">
    <location>
        <begin position="152"/>
        <end position="580"/>
    </location>
</feature>
<reference evidence="8 9" key="1">
    <citation type="submission" date="2024-04" db="EMBL/GenBank/DDBJ databases">
        <authorList>
            <person name="Waldvogel A.-M."/>
            <person name="Schoenle A."/>
        </authorList>
    </citation>
    <scope>NUCLEOTIDE SEQUENCE [LARGE SCALE GENOMIC DNA]</scope>
</reference>
<sequence>MELRTGRPERALGCLSLSRVCQLPAMLSRVKGAEGEDGVRDSRAGELCWVSLLSEDVLTADSYRYYDGCVIVEWHRYQDYEPEIKSWVIGAIALLCLLGLTWAFGLMYVNESTIAMAYLFTIFNSLQGMFIFIFHCVLQKKVRKEYGKCLRTHCCSGKSVESSIGSVKGQASRAPGRYSSGSQSRIRRMWNDTVRKQSESSFMTGDINSSASLNRGAMANHLIPNALLRPHGTNNPYNTLLGESAVFNNPLGMYNPQEPYRETKGILNNARDTSVMDTLPLNGNHGSYSIASADYMSDCVQIIDRGYNHKETTLEKKILKELTSNYLPTYLNNSHDRSAEQNRNLMNKLVNNVSNGGKDNGYGMGMGMGLGMGIMGMGMGMNMALSLDDHSTFPHHDEGLGLELIREESNAPLLPQRPPPTLAVDNLHSHLHQSVPPALPLPFTAATTSSSSRRRIPQENSDSFFPLLTNEQTEEDSSTPPHSHQRDSLYTSMPMLPGLPDVSQDNAHRKDSADTKSQEASSDDVYYKSMPNLGSRNHLHQLHSYYQLGRGSSDGFIVPPNKEDAPEEVHQDASQLVTSL</sequence>
<dbReference type="PROSITE" id="PS00650">
    <property type="entry name" value="G_PROTEIN_RECEP_F2_2"/>
    <property type="match status" value="1"/>
</dbReference>
<evidence type="ECO:0000256" key="2">
    <source>
        <dbReference type="ARBA" id="ARBA00022692"/>
    </source>
</evidence>
<evidence type="ECO:0000313" key="8">
    <source>
        <dbReference type="EMBL" id="CAL1591235.1"/>
    </source>
</evidence>
<keyword evidence="9" id="KW-1185">Reference proteome</keyword>
<dbReference type="InterPro" id="IPR000832">
    <property type="entry name" value="GPCR_2_secretin-like"/>
</dbReference>
<feature type="compositionally biased region" description="Basic and acidic residues" evidence="5">
    <location>
        <begin position="561"/>
        <end position="571"/>
    </location>
</feature>
<feature type="compositionally biased region" description="Basic and acidic residues" evidence="5">
    <location>
        <begin position="506"/>
        <end position="517"/>
    </location>
</feature>
<keyword evidence="3 6" id="KW-1133">Transmembrane helix</keyword>
<keyword evidence="4 6" id="KW-0472">Membrane</keyword>
<feature type="region of interest" description="Disordered" evidence="5">
    <location>
        <begin position="433"/>
        <end position="532"/>
    </location>
</feature>
<keyword evidence="2 6" id="KW-0812">Transmembrane</keyword>
<dbReference type="GO" id="GO:0004930">
    <property type="term" value="F:G protein-coupled receptor activity"/>
    <property type="evidence" value="ECO:0007669"/>
    <property type="project" value="InterPro"/>
</dbReference>
<evidence type="ECO:0000313" key="9">
    <source>
        <dbReference type="Proteomes" id="UP001497482"/>
    </source>
</evidence>
<feature type="transmembrane region" description="Helical" evidence="6">
    <location>
        <begin position="115"/>
        <end position="138"/>
    </location>
</feature>
<evidence type="ECO:0000256" key="6">
    <source>
        <dbReference type="SAM" id="Phobius"/>
    </source>
</evidence>
<dbReference type="InterPro" id="IPR017983">
    <property type="entry name" value="GPCR_2_secretin-like_CS"/>
</dbReference>
<dbReference type="InterPro" id="IPR003334">
    <property type="entry name" value="GPCR_2_latrophilin_rcpt_C"/>
</dbReference>
<feature type="region of interest" description="Disordered" evidence="5">
    <location>
        <begin position="560"/>
        <end position="580"/>
    </location>
</feature>
<dbReference type="EMBL" id="OZ035841">
    <property type="protein sequence ID" value="CAL1591235.1"/>
    <property type="molecule type" value="Genomic_DNA"/>
</dbReference>
<dbReference type="AlphaFoldDB" id="A0AAV2KQH7"/>
<gene>
    <name evidence="8" type="ORF">KC01_LOCUS20625</name>
</gene>
<organism evidence="8 9">
    <name type="scientific">Knipowitschia caucasica</name>
    <name type="common">Caucasian dwarf goby</name>
    <name type="synonym">Pomatoschistus caucasicus</name>
    <dbReference type="NCBI Taxonomy" id="637954"/>
    <lineage>
        <taxon>Eukaryota</taxon>
        <taxon>Metazoa</taxon>
        <taxon>Chordata</taxon>
        <taxon>Craniata</taxon>
        <taxon>Vertebrata</taxon>
        <taxon>Euteleostomi</taxon>
        <taxon>Actinopterygii</taxon>
        <taxon>Neopterygii</taxon>
        <taxon>Teleostei</taxon>
        <taxon>Neoteleostei</taxon>
        <taxon>Acanthomorphata</taxon>
        <taxon>Gobiaria</taxon>
        <taxon>Gobiiformes</taxon>
        <taxon>Gobioidei</taxon>
        <taxon>Gobiidae</taxon>
        <taxon>Gobiinae</taxon>
        <taxon>Knipowitschia</taxon>
    </lineage>
</organism>
<proteinExistence type="predicted"/>
<feature type="transmembrane region" description="Helical" evidence="6">
    <location>
        <begin position="86"/>
        <end position="109"/>
    </location>
</feature>
<name>A0AAV2KQH7_KNICA</name>
<feature type="compositionally biased region" description="Low complexity" evidence="5">
    <location>
        <begin position="441"/>
        <end position="451"/>
    </location>
</feature>
<dbReference type="Proteomes" id="UP001497482">
    <property type="component" value="Chromosome 19"/>
</dbReference>
<dbReference type="Pfam" id="PF02354">
    <property type="entry name" value="Latrophilin"/>
    <property type="match status" value="1"/>
</dbReference>
<evidence type="ECO:0000256" key="5">
    <source>
        <dbReference type="SAM" id="MobiDB-lite"/>
    </source>
</evidence>
<dbReference type="GO" id="GO:0007189">
    <property type="term" value="P:adenylate cyclase-activating G protein-coupled receptor signaling pathway"/>
    <property type="evidence" value="ECO:0007669"/>
    <property type="project" value="TreeGrafter"/>
</dbReference>
<dbReference type="GO" id="GO:0005886">
    <property type="term" value="C:plasma membrane"/>
    <property type="evidence" value="ECO:0007669"/>
    <property type="project" value="TreeGrafter"/>
</dbReference>
<comment type="subcellular location">
    <subcellularLocation>
        <location evidence="1">Membrane</location>
        <topology evidence="1">Multi-pass membrane protein</topology>
    </subcellularLocation>
</comment>